<feature type="repeat" description="WD" evidence="5">
    <location>
        <begin position="308"/>
        <end position="349"/>
    </location>
</feature>
<dbReference type="PROSITE" id="PS00678">
    <property type="entry name" value="WD_REPEATS_1"/>
    <property type="match status" value="1"/>
</dbReference>
<dbReference type="Pfam" id="PF00400">
    <property type="entry name" value="WD40"/>
    <property type="match status" value="8"/>
</dbReference>
<feature type="repeat" description="WD" evidence="5">
    <location>
        <begin position="350"/>
        <end position="380"/>
    </location>
</feature>
<dbReference type="WBParaSite" id="DME_0000097001-mRNA-1">
    <property type="protein sequence ID" value="DME_0000097001-mRNA-1"/>
    <property type="gene ID" value="DME_0000097001"/>
</dbReference>
<dbReference type="GO" id="GO:0000027">
    <property type="term" value="P:ribosomal large subunit assembly"/>
    <property type="evidence" value="ECO:0007669"/>
    <property type="project" value="TreeGrafter"/>
</dbReference>
<evidence type="ECO:0000256" key="1">
    <source>
        <dbReference type="ARBA" id="ARBA00004604"/>
    </source>
</evidence>
<feature type="repeat" description="WD" evidence="5">
    <location>
        <begin position="185"/>
        <end position="225"/>
    </location>
</feature>
<evidence type="ECO:0000256" key="3">
    <source>
        <dbReference type="ARBA" id="ARBA00022737"/>
    </source>
</evidence>
<evidence type="ECO:0000256" key="4">
    <source>
        <dbReference type="ARBA" id="ARBA00023242"/>
    </source>
</evidence>
<dbReference type="GO" id="GO:0007219">
    <property type="term" value="P:Notch signaling pathway"/>
    <property type="evidence" value="ECO:0007669"/>
    <property type="project" value="TreeGrafter"/>
</dbReference>
<dbReference type="SMART" id="SM00320">
    <property type="entry name" value="WD40"/>
    <property type="match status" value="8"/>
</dbReference>
<sequence length="426" mass="47674">LASGDEPLPFTFRTHDGLQIQQSISHSLFNLELIYYPEAIFQIRPVTRCTSSIPGHGEPVVSIQFSPDSRNLASGSGDKTVRLWDLTTELPLHTCVGHSSWVLCLGWAPDGKKLASSCKSGEIIIWNPLTGKQIGHKLTGHKQWINQLVWEPYHINPNSRHLASAGKDSVIRIWDTFRCTLLRCLTGHTQSVTCLAWGGLGLIYSGSQDRTIKVWRFKDGVLCRTLSGHAHWVNTLALNVEYVLRTSCFDPKSDSRCCPTEKENQKLAYDRYEKVKNLSGGEILASGSDDFTLYLWHPANEKKPIARMTGHMQAINQVMFSPDARFIASASFDKSIKLWCGRTGKFIDSLRGHVQAVYRIAWSSDSRLLVSGSADSTLKVCRFHLYSPLCEDLPGHSDQVYAVDWSPNGERVASGGKDKVVKMWRN</sequence>
<dbReference type="InterPro" id="IPR015943">
    <property type="entry name" value="WD40/YVTN_repeat-like_dom_sf"/>
</dbReference>
<dbReference type="PROSITE" id="PS50294">
    <property type="entry name" value="WD_REPEATS_REGION"/>
    <property type="match status" value="7"/>
</dbReference>
<feature type="repeat" description="WD" evidence="5">
    <location>
        <begin position="393"/>
        <end position="426"/>
    </location>
</feature>
<feature type="repeat" description="WD" evidence="5">
    <location>
        <begin position="138"/>
        <end position="175"/>
    </location>
</feature>
<dbReference type="PANTHER" id="PTHR19848:SF0">
    <property type="entry name" value="NOTCHLESS PROTEIN HOMOLOG 1"/>
    <property type="match status" value="1"/>
</dbReference>
<dbReference type="PRINTS" id="PR00320">
    <property type="entry name" value="GPROTEINBRPT"/>
</dbReference>
<dbReference type="Proteomes" id="UP000038040">
    <property type="component" value="Unplaced"/>
</dbReference>
<dbReference type="CDD" id="cd00200">
    <property type="entry name" value="WD40"/>
    <property type="match status" value="1"/>
</dbReference>
<keyword evidence="4" id="KW-0539">Nucleus</keyword>
<dbReference type="PANTHER" id="PTHR19848">
    <property type="entry name" value="WD40 REPEAT PROTEIN"/>
    <property type="match status" value="1"/>
</dbReference>
<dbReference type="Gene3D" id="2.130.10.10">
    <property type="entry name" value="YVTN repeat-like/Quinoprotein amine dehydrogenase"/>
    <property type="match status" value="1"/>
</dbReference>
<evidence type="ECO:0000313" key="6">
    <source>
        <dbReference type="Proteomes" id="UP000038040"/>
    </source>
</evidence>
<dbReference type="SUPFAM" id="SSF50998">
    <property type="entry name" value="Quinoprotein alcohol dehydrogenase-like"/>
    <property type="match status" value="1"/>
</dbReference>
<evidence type="ECO:0000256" key="2">
    <source>
        <dbReference type="ARBA" id="ARBA00022574"/>
    </source>
</evidence>
<dbReference type="GO" id="GO:0005730">
    <property type="term" value="C:nucleolus"/>
    <property type="evidence" value="ECO:0007669"/>
    <property type="project" value="UniProtKB-SubCell"/>
</dbReference>
<reference evidence="7" key="1">
    <citation type="submission" date="2017-02" db="UniProtKB">
        <authorList>
            <consortium name="WormBaseParasite"/>
        </authorList>
    </citation>
    <scope>IDENTIFICATION</scope>
</reference>
<dbReference type="InterPro" id="IPR019775">
    <property type="entry name" value="WD40_repeat_CS"/>
</dbReference>
<feature type="repeat" description="WD" evidence="5">
    <location>
        <begin position="95"/>
        <end position="136"/>
    </location>
</feature>
<keyword evidence="3" id="KW-0677">Repeat</keyword>
<dbReference type="InterPro" id="IPR011047">
    <property type="entry name" value="Quinoprotein_ADH-like_sf"/>
</dbReference>
<accession>A0A0N4U2Q0</accession>
<evidence type="ECO:0000313" key="7">
    <source>
        <dbReference type="WBParaSite" id="DME_0000097001-mRNA-1"/>
    </source>
</evidence>
<feature type="repeat" description="WD" evidence="5">
    <location>
        <begin position="53"/>
        <end position="94"/>
    </location>
</feature>
<keyword evidence="2 5" id="KW-0853">WD repeat</keyword>
<name>A0A0N4U2Q0_DRAME</name>
<dbReference type="AlphaFoldDB" id="A0A0N4U2Q0"/>
<evidence type="ECO:0000256" key="5">
    <source>
        <dbReference type="PROSITE-ProRule" id="PRU00221"/>
    </source>
</evidence>
<comment type="subcellular location">
    <subcellularLocation>
        <location evidence="1">Nucleus</location>
        <location evidence="1">Nucleolus</location>
    </subcellularLocation>
</comment>
<dbReference type="PROSITE" id="PS50082">
    <property type="entry name" value="WD_REPEATS_2"/>
    <property type="match status" value="7"/>
</dbReference>
<dbReference type="InterPro" id="IPR020472">
    <property type="entry name" value="WD40_PAC1"/>
</dbReference>
<proteinExistence type="predicted"/>
<dbReference type="InterPro" id="IPR001680">
    <property type="entry name" value="WD40_rpt"/>
</dbReference>
<organism evidence="6 7">
    <name type="scientific">Dracunculus medinensis</name>
    <name type="common">Guinea worm</name>
    <dbReference type="NCBI Taxonomy" id="318479"/>
    <lineage>
        <taxon>Eukaryota</taxon>
        <taxon>Metazoa</taxon>
        <taxon>Ecdysozoa</taxon>
        <taxon>Nematoda</taxon>
        <taxon>Chromadorea</taxon>
        <taxon>Rhabditida</taxon>
        <taxon>Spirurina</taxon>
        <taxon>Dracunculoidea</taxon>
        <taxon>Dracunculidae</taxon>
        <taxon>Dracunculus</taxon>
    </lineage>
</organism>
<protein>
    <submittedName>
        <fullName evidence="7">WD_REPEATS_REGION domain-containing protein</fullName>
    </submittedName>
</protein>